<dbReference type="AlphaFoldDB" id="A0A543F1L5"/>
<dbReference type="EMBL" id="VFPE01000002">
    <property type="protein sequence ID" value="TQM27699.1"/>
    <property type="molecule type" value="Genomic_DNA"/>
</dbReference>
<feature type="transmembrane region" description="Helical" evidence="1">
    <location>
        <begin position="31"/>
        <end position="52"/>
    </location>
</feature>
<keyword evidence="1" id="KW-1133">Transmembrane helix</keyword>
<keyword evidence="1" id="KW-0472">Membrane</keyword>
<name>A0A543F1L5_9MICO</name>
<keyword evidence="1" id="KW-0812">Transmembrane</keyword>
<dbReference type="Proteomes" id="UP000320235">
    <property type="component" value="Unassembled WGS sequence"/>
</dbReference>
<accession>A0A543F1L5</accession>
<evidence type="ECO:0008006" key="4">
    <source>
        <dbReference type="Google" id="ProtNLM"/>
    </source>
</evidence>
<sequence>MHPTDPHTPDSPDRDEAAPGRAATWFRSRPVIGGGIAVLGALAMLLSTQLDLGNIRVHVGIEGMQATILPIVIALAGILAVVMPAHRIFYGVIVLVGSVYSLVAVNLGGFFVGFVLGCVGGVMVVSWAPRRAAAAEDVDAAPAAEGHA</sequence>
<gene>
    <name evidence="2" type="ORF">FB391_1726</name>
</gene>
<feature type="transmembrane region" description="Helical" evidence="1">
    <location>
        <begin position="89"/>
        <end position="122"/>
    </location>
</feature>
<dbReference type="Pfam" id="PF19609">
    <property type="entry name" value="DUF6114"/>
    <property type="match status" value="1"/>
</dbReference>
<dbReference type="OrthoDB" id="3535986at2"/>
<feature type="transmembrane region" description="Helical" evidence="1">
    <location>
        <begin position="64"/>
        <end position="83"/>
    </location>
</feature>
<evidence type="ECO:0000313" key="3">
    <source>
        <dbReference type="Proteomes" id="UP000320235"/>
    </source>
</evidence>
<dbReference type="RefSeq" id="WP_141894023.1">
    <property type="nucleotide sequence ID" value="NZ_BAABLH010000004.1"/>
</dbReference>
<proteinExistence type="predicted"/>
<organism evidence="2 3">
    <name type="scientific">Microbacterium kyungheense</name>
    <dbReference type="NCBI Taxonomy" id="1263636"/>
    <lineage>
        <taxon>Bacteria</taxon>
        <taxon>Bacillati</taxon>
        <taxon>Actinomycetota</taxon>
        <taxon>Actinomycetes</taxon>
        <taxon>Micrococcales</taxon>
        <taxon>Microbacteriaceae</taxon>
        <taxon>Microbacterium</taxon>
    </lineage>
</organism>
<dbReference type="InterPro" id="IPR046096">
    <property type="entry name" value="DUF6114"/>
</dbReference>
<evidence type="ECO:0000313" key="2">
    <source>
        <dbReference type="EMBL" id="TQM27699.1"/>
    </source>
</evidence>
<protein>
    <recommendedName>
        <fullName evidence="4">Integral membrane protein</fullName>
    </recommendedName>
</protein>
<comment type="caution">
    <text evidence="2">The sequence shown here is derived from an EMBL/GenBank/DDBJ whole genome shotgun (WGS) entry which is preliminary data.</text>
</comment>
<keyword evidence="3" id="KW-1185">Reference proteome</keyword>
<evidence type="ECO:0000256" key="1">
    <source>
        <dbReference type="SAM" id="Phobius"/>
    </source>
</evidence>
<reference evidence="2 3" key="1">
    <citation type="submission" date="2019-06" db="EMBL/GenBank/DDBJ databases">
        <title>Sequencing the genomes of 1000 actinobacteria strains.</title>
        <authorList>
            <person name="Klenk H.-P."/>
        </authorList>
    </citation>
    <scope>NUCLEOTIDE SEQUENCE [LARGE SCALE GENOMIC DNA]</scope>
    <source>
        <strain evidence="2 3">DSM 105492</strain>
    </source>
</reference>